<protein>
    <submittedName>
        <fullName evidence="2">LysM peptidoglycan-binding domain-containing protein</fullName>
    </submittedName>
</protein>
<proteinExistence type="predicted"/>
<accession>A0A5R9GC64</accession>
<dbReference type="EMBL" id="VCIW01000013">
    <property type="protein sequence ID" value="TLS50724.1"/>
    <property type="molecule type" value="Genomic_DNA"/>
</dbReference>
<dbReference type="CDD" id="cd00118">
    <property type="entry name" value="LysM"/>
    <property type="match status" value="3"/>
</dbReference>
<dbReference type="GO" id="GO:0008932">
    <property type="term" value="F:lytic endotransglycosylase activity"/>
    <property type="evidence" value="ECO:0007669"/>
    <property type="project" value="TreeGrafter"/>
</dbReference>
<organism evidence="2 3">
    <name type="scientific">Paenibacillus antri</name>
    <dbReference type="NCBI Taxonomy" id="2582848"/>
    <lineage>
        <taxon>Bacteria</taxon>
        <taxon>Bacillati</taxon>
        <taxon>Bacillota</taxon>
        <taxon>Bacilli</taxon>
        <taxon>Bacillales</taxon>
        <taxon>Paenibacillaceae</taxon>
        <taxon>Paenibacillus</taxon>
    </lineage>
</organism>
<dbReference type="Gene3D" id="3.10.350.10">
    <property type="entry name" value="LysM domain"/>
    <property type="match status" value="3"/>
</dbReference>
<dbReference type="SUPFAM" id="SSF82171">
    <property type="entry name" value="DPP6 N-terminal domain-like"/>
    <property type="match status" value="1"/>
</dbReference>
<dbReference type="Proteomes" id="UP000309676">
    <property type="component" value="Unassembled WGS sequence"/>
</dbReference>
<comment type="caution">
    <text evidence="2">The sequence shown here is derived from an EMBL/GenBank/DDBJ whole genome shotgun (WGS) entry which is preliminary data.</text>
</comment>
<keyword evidence="3" id="KW-1185">Reference proteome</keyword>
<evidence type="ECO:0000313" key="2">
    <source>
        <dbReference type="EMBL" id="TLS50724.1"/>
    </source>
</evidence>
<dbReference type="Pfam" id="PF01476">
    <property type="entry name" value="LysM"/>
    <property type="match status" value="3"/>
</dbReference>
<evidence type="ECO:0000259" key="1">
    <source>
        <dbReference type="PROSITE" id="PS51782"/>
    </source>
</evidence>
<dbReference type="AlphaFoldDB" id="A0A5R9GC64"/>
<evidence type="ECO:0000313" key="3">
    <source>
        <dbReference type="Proteomes" id="UP000309676"/>
    </source>
</evidence>
<feature type="domain" description="LysM" evidence="1">
    <location>
        <begin position="130"/>
        <end position="174"/>
    </location>
</feature>
<name>A0A5R9GC64_9BACL</name>
<dbReference type="InterPro" id="IPR011042">
    <property type="entry name" value="6-blade_b-propeller_TolB-like"/>
</dbReference>
<sequence length="739" mass="80851">MQQIRSQLSSREAGTANPQLFFAPPPVHWPITCIFAGIMHFRAFYRVFYLQIYICMPLRVRRPRHTRTHLIKREHDISLFPRRRPVSNEKEPMTGRGNESFRPPFLLRRPAAEYTGYQYGSRGRSSSMQTFYTVRPGDTLSSIAKRWEVPIASLVAANRIASPDVIYPGQQLSVPSGVAKVRVKAGDSVYSLAQAYGVPTSVVIGANRLHPPYTIYVDQQLAIPPGVPYYTVQPGDTLYGLAGRYHVSTDGARRPELIREANRLPSDRIVVGMRLVIPYAPPGGFGQIAYISDREGTFDLWLYDPTSGRSAAIGGGRADRHSVPYWSPDGRHIAYVGKQGVLFVVDVQQGVVRQIDQIEPYTGMSWSSDGTRLAYVKGDAIAIYDVDSFAHRSIPVPGIKSALWFPSADDRLLYAASEPTGNDAFYEIRADGTARRPLPVSAAGPKNEVSLSPDGAYAAFTSPGASISIVYVANLATGGVYALTGGPMAKNYDPSWSPDGSAIVYSSNEYDDRKGYYSTVRIERPTGGAQRIVAASDCFATPVSWSPDGRAIAYLSGCGARGLASELWVVRLDFPAPVLAAGGAAAGEGIAITSARWSPKPMPPGPVAVYRNESYKVSFSYPAAWRQTSDTRYEGADGFFEISAVASELPFEALCREIANHPLQPFGSAPRIVPGRVQGEEACYIFASDDQSPELRRQSALLATYPEPVVIGEVVYPYFILWADREHLVSIASSLTFLK</sequence>
<dbReference type="SMART" id="SM00257">
    <property type="entry name" value="LysM"/>
    <property type="match status" value="3"/>
</dbReference>
<dbReference type="InterPro" id="IPR036779">
    <property type="entry name" value="LysM_dom_sf"/>
</dbReference>
<dbReference type="InterPro" id="IPR018392">
    <property type="entry name" value="LysM"/>
</dbReference>
<dbReference type="SUPFAM" id="SSF54106">
    <property type="entry name" value="LysM domain"/>
    <property type="match status" value="3"/>
</dbReference>
<feature type="domain" description="LysM" evidence="1">
    <location>
        <begin position="228"/>
        <end position="277"/>
    </location>
</feature>
<dbReference type="PROSITE" id="PS51782">
    <property type="entry name" value="LYSM"/>
    <property type="match status" value="3"/>
</dbReference>
<gene>
    <name evidence="2" type="ORF">FE782_18660</name>
</gene>
<dbReference type="PANTHER" id="PTHR33734:SF22">
    <property type="entry name" value="MEMBRANE-BOUND LYTIC MUREIN TRANSGLYCOSYLASE D"/>
    <property type="match status" value="1"/>
</dbReference>
<dbReference type="Pfam" id="PF07676">
    <property type="entry name" value="PD40"/>
    <property type="match status" value="3"/>
</dbReference>
<feature type="domain" description="LysM" evidence="1">
    <location>
        <begin position="179"/>
        <end position="223"/>
    </location>
</feature>
<reference evidence="2 3" key="1">
    <citation type="submission" date="2019-05" db="EMBL/GenBank/DDBJ databases">
        <authorList>
            <person name="Narsing Rao M.P."/>
            <person name="Li W.J."/>
        </authorList>
    </citation>
    <scope>NUCLEOTIDE SEQUENCE [LARGE SCALE GENOMIC DNA]</scope>
    <source>
        <strain evidence="2 3">SYSU_K30003</strain>
    </source>
</reference>
<dbReference type="PANTHER" id="PTHR33734">
    <property type="entry name" value="LYSM DOMAIN-CONTAINING GPI-ANCHORED PROTEIN 2"/>
    <property type="match status" value="1"/>
</dbReference>
<dbReference type="Gene3D" id="2.120.10.30">
    <property type="entry name" value="TolB, C-terminal domain"/>
    <property type="match status" value="2"/>
</dbReference>
<dbReference type="InterPro" id="IPR011659">
    <property type="entry name" value="WD40"/>
</dbReference>